<reference evidence="1" key="1">
    <citation type="submission" date="2020-09" db="EMBL/GenBank/DDBJ databases">
        <title>Pelobacter alkaliphilus sp. nov., a novel anaerobic arsenate-reducing bacterium from terrestrial mud volcano.</title>
        <authorList>
            <person name="Khomyakova M.A."/>
            <person name="Merkel A.Y."/>
            <person name="Slobodkin A.I."/>
        </authorList>
    </citation>
    <scope>NUCLEOTIDE SEQUENCE</scope>
    <source>
        <strain evidence="1">M08fum</strain>
    </source>
</reference>
<dbReference type="Proteomes" id="UP000632828">
    <property type="component" value="Unassembled WGS sequence"/>
</dbReference>
<dbReference type="EMBL" id="JACWUN010000009">
    <property type="protein sequence ID" value="MBD1400833.1"/>
    <property type="molecule type" value="Genomic_DNA"/>
</dbReference>
<sequence length="59" mass="6705">MNVKEIKKMAAQKGVQLGRLRKTELIRSIQSAEKNPVCFMTDQADSCGETSCLWRTDCR</sequence>
<evidence type="ECO:0000313" key="1">
    <source>
        <dbReference type="EMBL" id="MBD1400833.1"/>
    </source>
</evidence>
<protein>
    <submittedName>
        <fullName evidence="1">SAP domain-containing protein</fullName>
    </submittedName>
</protein>
<comment type="caution">
    <text evidence="1">The sequence shown here is derived from an EMBL/GenBank/DDBJ whole genome shotgun (WGS) entry which is preliminary data.</text>
</comment>
<dbReference type="AlphaFoldDB" id="A0A8J6QXW4"/>
<organism evidence="1 2">
    <name type="scientific">Pelovirga terrestris</name>
    <dbReference type="NCBI Taxonomy" id="2771352"/>
    <lineage>
        <taxon>Bacteria</taxon>
        <taxon>Pseudomonadati</taxon>
        <taxon>Thermodesulfobacteriota</taxon>
        <taxon>Desulfuromonadia</taxon>
        <taxon>Geobacterales</taxon>
        <taxon>Geobacteraceae</taxon>
        <taxon>Pelovirga</taxon>
    </lineage>
</organism>
<name>A0A8J6QXW4_9BACT</name>
<accession>A0A8J6QXW4</accession>
<gene>
    <name evidence="1" type="ORF">ICT70_09135</name>
</gene>
<evidence type="ECO:0000313" key="2">
    <source>
        <dbReference type="Proteomes" id="UP000632828"/>
    </source>
</evidence>
<keyword evidence="2" id="KW-1185">Reference proteome</keyword>
<dbReference type="RefSeq" id="WP_191155789.1">
    <property type="nucleotide sequence ID" value="NZ_JACWUN010000009.1"/>
</dbReference>
<proteinExistence type="predicted"/>